<dbReference type="EMBL" id="ARXR01000014">
    <property type="protein sequence ID" value="MBF5053308.1"/>
    <property type="molecule type" value="Genomic_DNA"/>
</dbReference>
<evidence type="ECO:0000256" key="7">
    <source>
        <dbReference type="SAM" id="Phobius"/>
    </source>
</evidence>
<evidence type="ECO:0000313" key="11">
    <source>
        <dbReference type="Proteomes" id="UP000644441"/>
    </source>
</evidence>
<dbReference type="InterPro" id="IPR050925">
    <property type="entry name" value="Rhomboid_protease_S54"/>
</dbReference>
<dbReference type="InterPro" id="IPR022732">
    <property type="entry name" value="Peptidase_S54_GlpG_N"/>
</dbReference>
<organism evidence="10 11">
    <name type="scientific">Alloalcanivorax venustensis ISO4</name>
    <dbReference type="NCBI Taxonomy" id="1177184"/>
    <lineage>
        <taxon>Bacteria</taxon>
        <taxon>Pseudomonadati</taxon>
        <taxon>Pseudomonadota</taxon>
        <taxon>Gammaproteobacteria</taxon>
        <taxon>Oceanospirillales</taxon>
        <taxon>Alcanivoracaceae</taxon>
        <taxon>Alloalcanivorax</taxon>
    </lineage>
</organism>
<reference evidence="10 11" key="1">
    <citation type="submission" date="2012-09" db="EMBL/GenBank/DDBJ databases">
        <title>Genome Sequence of alkane-degrading Bacterium Alcanivorax venustensis ISO4.</title>
        <authorList>
            <person name="Lai Q."/>
            <person name="Shao Z."/>
        </authorList>
    </citation>
    <scope>NUCLEOTIDE SEQUENCE [LARGE SCALE GENOMIC DNA]</scope>
    <source>
        <strain evidence="10 11">ISO4</strain>
    </source>
</reference>
<comment type="caution">
    <text evidence="10">The sequence shown here is derived from an EMBL/GenBank/DDBJ whole genome shotgun (WGS) entry which is preliminary data.</text>
</comment>
<sequence>MLELVRLNNEKLARQLAHVLGREGIRTREEAGDGEFVLFLEDPARHDEARRISEAFLRDPGARRWQDNAWQASEPVTGLPRQQVFSGGWFASMGPVTRTVLVVTALIYASPYVIGPDIYYALMFPQSLDGLAAQPWRLFSPMLLHFSVLHIIFNLLWWSDLGRLIERFQSSFQLIWITLLVAAVSNLAQFMDTGPRFGGLSGVVYGLLGYLWLYGKTNPAAGYQLRREIVILMLVWLVICYVGLADIVANAAHLSGLITGAALGAGIGLYRRARYYKGG</sequence>
<feature type="transmembrane region" description="Helical" evidence="7">
    <location>
        <begin position="251"/>
        <end position="270"/>
    </location>
</feature>
<dbReference type="Gene3D" id="3.30.70.2350">
    <property type="match status" value="1"/>
</dbReference>
<feature type="transmembrane region" description="Helical" evidence="7">
    <location>
        <begin position="100"/>
        <end position="122"/>
    </location>
</feature>
<feature type="transmembrane region" description="Helical" evidence="7">
    <location>
        <begin position="227"/>
        <end position="245"/>
    </location>
</feature>
<comment type="similarity">
    <text evidence="2">Belongs to the peptidase S54 family.</text>
</comment>
<feature type="transmembrane region" description="Helical" evidence="7">
    <location>
        <begin position="197"/>
        <end position="215"/>
    </location>
</feature>
<evidence type="ECO:0000256" key="3">
    <source>
        <dbReference type="ARBA" id="ARBA00022692"/>
    </source>
</evidence>
<feature type="transmembrane region" description="Helical" evidence="7">
    <location>
        <begin position="142"/>
        <end position="159"/>
    </location>
</feature>
<evidence type="ECO:0000259" key="9">
    <source>
        <dbReference type="Pfam" id="PF12122"/>
    </source>
</evidence>
<dbReference type="Pfam" id="PF01694">
    <property type="entry name" value="Rhomboid"/>
    <property type="match status" value="1"/>
</dbReference>
<keyword evidence="6 7" id="KW-0472">Membrane</keyword>
<evidence type="ECO:0000256" key="4">
    <source>
        <dbReference type="ARBA" id="ARBA00022801"/>
    </source>
</evidence>
<feature type="domain" description="Peptidase S54 rhomboid" evidence="8">
    <location>
        <begin position="133"/>
        <end position="266"/>
    </location>
</feature>
<keyword evidence="4" id="KW-0378">Hydrolase</keyword>
<dbReference type="Proteomes" id="UP000644441">
    <property type="component" value="Unassembled WGS sequence"/>
</dbReference>
<evidence type="ECO:0000313" key="10">
    <source>
        <dbReference type="EMBL" id="MBF5053308.1"/>
    </source>
</evidence>
<comment type="subcellular location">
    <subcellularLocation>
        <location evidence="1">Membrane</location>
        <topology evidence="1">Multi-pass membrane protein</topology>
    </subcellularLocation>
</comment>
<keyword evidence="3 7" id="KW-0812">Transmembrane</keyword>
<keyword evidence="5 7" id="KW-1133">Transmembrane helix</keyword>
<gene>
    <name evidence="10" type="ORF">ISO4_01910</name>
</gene>
<accession>A0ABS0AGQ0</accession>
<feature type="domain" description="Peptidase S54 GlpG peptidase N-terminal" evidence="9">
    <location>
        <begin position="1"/>
        <end position="74"/>
    </location>
</feature>
<dbReference type="InterPro" id="IPR038236">
    <property type="entry name" value="GlpG_N_sf"/>
</dbReference>
<dbReference type="PANTHER" id="PTHR43731:SF14">
    <property type="entry name" value="PRESENILIN-ASSOCIATED RHOMBOID-LIKE PROTEIN, MITOCHONDRIAL"/>
    <property type="match status" value="1"/>
</dbReference>
<protein>
    <recommendedName>
        <fullName evidence="12">Rhomboid family intramembrane serine protease</fullName>
    </recommendedName>
</protein>
<dbReference type="InterPro" id="IPR035952">
    <property type="entry name" value="Rhomboid-like_sf"/>
</dbReference>
<evidence type="ECO:0000256" key="2">
    <source>
        <dbReference type="ARBA" id="ARBA00009045"/>
    </source>
</evidence>
<dbReference type="RefSeq" id="WP_194856064.1">
    <property type="nucleotide sequence ID" value="NZ_ARXR01000014.1"/>
</dbReference>
<dbReference type="SUPFAM" id="SSF144091">
    <property type="entry name" value="Rhomboid-like"/>
    <property type="match status" value="1"/>
</dbReference>
<feature type="transmembrane region" description="Helical" evidence="7">
    <location>
        <begin position="171"/>
        <end position="191"/>
    </location>
</feature>
<dbReference type="Gene3D" id="1.20.1540.10">
    <property type="entry name" value="Rhomboid-like"/>
    <property type="match status" value="1"/>
</dbReference>
<name>A0ABS0AGQ0_9GAMM</name>
<evidence type="ECO:0000256" key="1">
    <source>
        <dbReference type="ARBA" id="ARBA00004141"/>
    </source>
</evidence>
<evidence type="ECO:0000256" key="6">
    <source>
        <dbReference type="ARBA" id="ARBA00023136"/>
    </source>
</evidence>
<dbReference type="PANTHER" id="PTHR43731">
    <property type="entry name" value="RHOMBOID PROTEASE"/>
    <property type="match status" value="1"/>
</dbReference>
<dbReference type="InterPro" id="IPR022764">
    <property type="entry name" value="Peptidase_S54_rhomboid_dom"/>
</dbReference>
<evidence type="ECO:0000256" key="5">
    <source>
        <dbReference type="ARBA" id="ARBA00022989"/>
    </source>
</evidence>
<evidence type="ECO:0000259" key="8">
    <source>
        <dbReference type="Pfam" id="PF01694"/>
    </source>
</evidence>
<proteinExistence type="inferred from homology"/>
<evidence type="ECO:0008006" key="12">
    <source>
        <dbReference type="Google" id="ProtNLM"/>
    </source>
</evidence>
<dbReference type="Pfam" id="PF12122">
    <property type="entry name" value="Rhomboid_N"/>
    <property type="match status" value="1"/>
</dbReference>
<keyword evidence="11" id="KW-1185">Reference proteome</keyword>